<dbReference type="InterPro" id="IPR049704">
    <property type="entry name" value="Aminotrans_3_PPA_site"/>
</dbReference>
<gene>
    <name evidence="6" type="ORF">CHR53_17160</name>
</gene>
<dbReference type="Proteomes" id="UP000282892">
    <property type="component" value="Chromosome"/>
</dbReference>
<name>A0A3Q9QUZ0_9BACI</name>
<reference evidence="6 7" key="1">
    <citation type="submission" date="2017-07" db="EMBL/GenBank/DDBJ databases">
        <title>The complete genome sequence of Bacillus mesonae strain H20-5, an efficient strain improving plant abiotic stress resistance.</title>
        <authorList>
            <person name="Kim S.Y."/>
            <person name="Song H."/>
            <person name="Sang M.K."/>
            <person name="Weon H.-Y."/>
            <person name="Song J."/>
        </authorList>
    </citation>
    <scope>NUCLEOTIDE SEQUENCE [LARGE SCALE GENOMIC DNA]</scope>
    <source>
        <strain evidence="6 7">H20-5</strain>
    </source>
</reference>
<evidence type="ECO:0000256" key="4">
    <source>
        <dbReference type="ARBA" id="ARBA00022898"/>
    </source>
</evidence>
<proteinExistence type="inferred from homology"/>
<dbReference type="GO" id="GO:0030170">
    <property type="term" value="F:pyridoxal phosphate binding"/>
    <property type="evidence" value="ECO:0007669"/>
    <property type="project" value="InterPro"/>
</dbReference>
<dbReference type="RefSeq" id="WP_127487656.1">
    <property type="nucleotide sequence ID" value="NZ_CP022572.1"/>
</dbReference>
<protein>
    <submittedName>
        <fullName evidence="6">Aspartate aminotransferase family protein</fullName>
    </submittedName>
</protein>
<comment type="similarity">
    <text evidence="1 5">Belongs to the class-III pyridoxal-phosphate-dependent aminotransferase family.</text>
</comment>
<dbReference type="PANTHER" id="PTHR43094:SF1">
    <property type="entry name" value="AMINOTRANSFERASE CLASS-III"/>
    <property type="match status" value="1"/>
</dbReference>
<dbReference type="OrthoDB" id="9807885at2"/>
<dbReference type="SUPFAM" id="SSF53383">
    <property type="entry name" value="PLP-dependent transferases"/>
    <property type="match status" value="1"/>
</dbReference>
<dbReference type="Pfam" id="PF00202">
    <property type="entry name" value="Aminotran_3"/>
    <property type="match status" value="1"/>
</dbReference>
<evidence type="ECO:0000313" key="7">
    <source>
        <dbReference type="Proteomes" id="UP000282892"/>
    </source>
</evidence>
<dbReference type="KEGG" id="nmk:CHR53_17160"/>
<evidence type="ECO:0000256" key="5">
    <source>
        <dbReference type="RuleBase" id="RU003560"/>
    </source>
</evidence>
<dbReference type="InterPro" id="IPR015424">
    <property type="entry name" value="PyrdxlP-dep_Trfase"/>
</dbReference>
<organism evidence="6 7">
    <name type="scientific">Neobacillus mesonae</name>
    <dbReference type="NCBI Taxonomy" id="1193713"/>
    <lineage>
        <taxon>Bacteria</taxon>
        <taxon>Bacillati</taxon>
        <taxon>Bacillota</taxon>
        <taxon>Bacilli</taxon>
        <taxon>Bacillales</taxon>
        <taxon>Bacillaceae</taxon>
        <taxon>Neobacillus</taxon>
    </lineage>
</organism>
<dbReference type="PANTHER" id="PTHR43094">
    <property type="entry name" value="AMINOTRANSFERASE"/>
    <property type="match status" value="1"/>
</dbReference>
<dbReference type="PROSITE" id="PS00600">
    <property type="entry name" value="AA_TRANSFER_CLASS_3"/>
    <property type="match status" value="1"/>
</dbReference>
<keyword evidence="4 5" id="KW-0663">Pyridoxal phosphate</keyword>
<sequence>MRQNQVQSTLKDTLVVLDKKHFIHPTSSLKQQQESGAPFIFTEGKGVYLTDITGKKVLEGMSSLWNVNVGYGRKELAEAAREQMEKLAFSNSFSSFSNEPAIRLAAKLAEITPGDLNAVFFSSGGSESNDTAYKLVRYYWKLKGFPQKTKIISRKKGYHGVNIGATSATGISPFHEMTSSLAPDFLHVDTFSTDAIRECIAKEGADTIAAFISEPVQGAGGVNIAPDGYFQEVRKICDEHNILFIADEVITGFGRTGKLFACEHYNVVPDVMLLAKGITSGYIQLGAVVMTERIHKDLVSLSDGVLLHGYTYSGHATACAVALKNLEIIEKENLVENSRLMGEELLKGFKKIQEEVDIVSEIRALGLIGAVEIMDPVTNKRFPTLISPKVSAECAKRGLIVRTVGFEGMDTVVFSPPLVINKQEIDELLSILRESLLAIQNSL</sequence>
<dbReference type="GO" id="GO:0008483">
    <property type="term" value="F:transaminase activity"/>
    <property type="evidence" value="ECO:0007669"/>
    <property type="project" value="UniProtKB-KW"/>
</dbReference>
<dbReference type="Gene3D" id="3.40.640.10">
    <property type="entry name" value="Type I PLP-dependent aspartate aminotransferase-like (Major domain)"/>
    <property type="match status" value="1"/>
</dbReference>
<accession>A0A3Q9QUZ0</accession>
<dbReference type="STRING" id="1193713.GCA_001636315_00262"/>
<dbReference type="Gene3D" id="3.90.1150.10">
    <property type="entry name" value="Aspartate Aminotransferase, domain 1"/>
    <property type="match status" value="1"/>
</dbReference>
<dbReference type="AlphaFoldDB" id="A0A3Q9QUZ0"/>
<evidence type="ECO:0000313" key="6">
    <source>
        <dbReference type="EMBL" id="AZU62850.1"/>
    </source>
</evidence>
<dbReference type="PIRSF" id="PIRSF000521">
    <property type="entry name" value="Transaminase_4ab_Lys_Orn"/>
    <property type="match status" value="1"/>
</dbReference>
<dbReference type="EMBL" id="CP022572">
    <property type="protein sequence ID" value="AZU62850.1"/>
    <property type="molecule type" value="Genomic_DNA"/>
</dbReference>
<keyword evidence="2 6" id="KW-0032">Aminotransferase</keyword>
<dbReference type="InterPro" id="IPR015421">
    <property type="entry name" value="PyrdxlP-dep_Trfase_major"/>
</dbReference>
<keyword evidence="3 6" id="KW-0808">Transferase</keyword>
<evidence type="ECO:0000256" key="1">
    <source>
        <dbReference type="ARBA" id="ARBA00008954"/>
    </source>
</evidence>
<dbReference type="FunFam" id="3.40.640.10:FF:000014">
    <property type="entry name" value="Adenosylmethionine-8-amino-7-oxononanoate aminotransferase, probable"/>
    <property type="match status" value="1"/>
</dbReference>
<keyword evidence="7" id="KW-1185">Reference proteome</keyword>
<evidence type="ECO:0000256" key="3">
    <source>
        <dbReference type="ARBA" id="ARBA00022679"/>
    </source>
</evidence>
<evidence type="ECO:0000256" key="2">
    <source>
        <dbReference type="ARBA" id="ARBA00022576"/>
    </source>
</evidence>
<dbReference type="InterPro" id="IPR015422">
    <property type="entry name" value="PyrdxlP-dep_Trfase_small"/>
</dbReference>
<dbReference type="CDD" id="cd00610">
    <property type="entry name" value="OAT_like"/>
    <property type="match status" value="1"/>
</dbReference>
<dbReference type="InterPro" id="IPR005814">
    <property type="entry name" value="Aminotrans_3"/>
</dbReference>